<evidence type="ECO:0000313" key="2">
    <source>
        <dbReference type="Proteomes" id="UP001215598"/>
    </source>
</evidence>
<dbReference type="EMBL" id="JARKIB010000024">
    <property type="protein sequence ID" value="KAJ7766178.1"/>
    <property type="molecule type" value="Genomic_DNA"/>
</dbReference>
<evidence type="ECO:0000313" key="1">
    <source>
        <dbReference type="EMBL" id="KAJ7766178.1"/>
    </source>
</evidence>
<dbReference type="SUPFAM" id="SSF52047">
    <property type="entry name" value="RNI-like"/>
    <property type="match status" value="1"/>
</dbReference>
<evidence type="ECO:0008006" key="3">
    <source>
        <dbReference type="Google" id="ProtNLM"/>
    </source>
</evidence>
<reference evidence="1" key="1">
    <citation type="submission" date="2023-03" db="EMBL/GenBank/DDBJ databases">
        <title>Massive genome expansion in bonnet fungi (Mycena s.s.) driven by repeated elements and novel gene families across ecological guilds.</title>
        <authorList>
            <consortium name="Lawrence Berkeley National Laboratory"/>
            <person name="Harder C.B."/>
            <person name="Miyauchi S."/>
            <person name="Viragh M."/>
            <person name="Kuo A."/>
            <person name="Thoen E."/>
            <person name="Andreopoulos B."/>
            <person name="Lu D."/>
            <person name="Skrede I."/>
            <person name="Drula E."/>
            <person name="Henrissat B."/>
            <person name="Morin E."/>
            <person name="Kohler A."/>
            <person name="Barry K."/>
            <person name="LaButti K."/>
            <person name="Morin E."/>
            <person name="Salamov A."/>
            <person name="Lipzen A."/>
            <person name="Mereny Z."/>
            <person name="Hegedus B."/>
            <person name="Baldrian P."/>
            <person name="Stursova M."/>
            <person name="Weitz H."/>
            <person name="Taylor A."/>
            <person name="Grigoriev I.V."/>
            <person name="Nagy L.G."/>
            <person name="Martin F."/>
            <person name="Kauserud H."/>
        </authorList>
    </citation>
    <scope>NUCLEOTIDE SEQUENCE</scope>
    <source>
        <strain evidence="1">CBHHK182m</strain>
    </source>
</reference>
<protein>
    <recommendedName>
        <fullName evidence="3">F-box domain-containing protein</fullName>
    </recommendedName>
</protein>
<proteinExistence type="predicted"/>
<name>A0AAD7JMS5_9AGAR</name>
<comment type="caution">
    <text evidence="1">The sequence shown here is derived from an EMBL/GenBank/DDBJ whole genome shotgun (WGS) entry which is preliminary data.</text>
</comment>
<sequence length="280" mass="31453">MVDLPQELVDIILEDFVGHKDLKACALTARAFLPSSQRGLFRRMSLRWESQSQRRRQGSSGRVGPAFRWELRFLCENPHLALYVRDLTLDIPKSDADQSTLEAVLRLLGNLERVAINGYGRMWDELLGSLASAILTTISLPSLRRVHLRRLTNVPHSVIFHAATSVRVLSLNRIVPQRHGDIPHDVPPNTNLEHLILPWSLTTGTLLQLCEFLLTAQDLRRLSVNAGYHFALATASSAHLRYLEVDFGGALLICISHKSLTPTQDRPNHLICHCSQSSRA</sequence>
<organism evidence="1 2">
    <name type="scientific">Mycena metata</name>
    <dbReference type="NCBI Taxonomy" id="1033252"/>
    <lineage>
        <taxon>Eukaryota</taxon>
        <taxon>Fungi</taxon>
        <taxon>Dikarya</taxon>
        <taxon>Basidiomycota</taxon>
        <taxon>Agaricomycotina</taxon>
        <taxon>Agaricomycetes</taxon>
        <taxon>Agaricomycetidae</taxon>
        <taxon>Agaricales</taxon>
        <taxon>Marasmiineae</taxon>
        <taxon>Mycenaceae</taxon>
        <taxon>Mycena</taxon>
    </lineage>
</organism>
<gene>
    <name evidence="1" type="ORF">B0H16DRAFT_1523282</name>
</gene>
<dbReference type="AlphaFoldDB" id="A0AAD7JMS5"/>
<accession>A0AAD7JMS5</accession>
<dbReference type="Proteomes" id="UP001215598">
    <property type="component" value="Unassembled WGS sequence"/>
</dbReference>
<keyword evidence="2" id="KW-1185">Reference proteome</keyword>